<comment type="pathway">
    <text evidence="2">Amino-acid biosynthesis; L-serine biosynthesis; L-serine from 3-phospho-D-glycerate: step 3/3.</text>
</comment>
<name>A0AA37V7M5_9BACT</name>
<organism evidence="11 12">
    <name type="scientific">Roseisolibacter agri</name>
    <dbReference type="NCBI Taxonomy" id="2014610"/>
    <lineage>
        <taxon>Bacteria</taxon>
        <taxon>Pseudomonadati</taxon>
        <taxon>Gemmatimonadota</taxon>
        <taxon>Gemmatimonadia</taxon>
        <taxon>Gemmatimonadales</taxon>
        <taxon>Gemmatimonadaceae</taxon>
        <taxon>Roseisolibacter</taxon>
    </lineage>
</organism>
<reference evidence="11" key="1">
    <citation type="submission" date="2022-08" db="EMBL/GenBank/DDBJ databases">
        <title>Draft genome sequencing of Roseisolibacter agri AW1220.</title>
        <authorList>
            <person name="Tobiishi Y."/>
            <person name="Tonouchi A."/>
        </authorList>
    </citation>
    <scope>NUCLEOTIDE SEQUENCE</scope>
    <source>
        <strain evidence="11">AW1220</strain>
    </source>
</reference>
<dbReference type="Gene3D" id="3.40.50.1000">
    <property type="entry name" value="HAD superfamily/HAD-like"/>
    <property type="match status" value="1"/>
</dbReference>
<dbReference type="InterPro" id="IPR036412">
    <property type="entry name" value="HAD-like_sf"/>
</dbReference>
<comment type="catalytic activity">
    <reaction evidence="10">
        <text>O-phospho-D-serine + H2O = D-serine + phosphate</text>
        <dbReference type="Rhea" id="RHEA:24873"/>
        <dbReference type="ChEBI" id="CHEBI:15377"/>
        <dbReference type="ChEBI" id="CHEBI:35247"/>
        <dbReference type="ChEBI" id="CHEBI:43474"/>
        <dbReference type="ChEBI" id="CHEBI:58680"/>
        <dbReference type="EC" id="3.1.3.3"/>
    </reaction>
</comment>
<keyword evidence="5" id="KW-0479">Metal-binding</keyword>
<evidence type="ECO:0000256" key="2">
    <source>
        <dbReference type="ARBA" id="ARBA00005135"/>
    </source>
</evidence>
<keyword evidence="6" id="KW-0378">Hydrolase</keyword>
<evidence type="ECO:0000256" key="5">
    <source>
        <dbReference type="ARBA" id="ARBA00022723"/>
    </source>
</evidence>
<keyword evidence="8" id="KW-0718">Serine biosynthesis</keyword>
<dbReference type="PANTHER" id="PTHR43344">
    <property type="entry name" value="PHOSPHOSERINE PHOSPHATASE"/>
    <property type="match status" value="1"/>
</dbReference>
<dbReference type="GO" id="GO:0006564">
    <property type="term" value="P:L-serine biosynthetic process"/>
    <property type="evidence" value="ECO:0007669"/>
    <property type="project" value="UniProtKB-KW"/>
</dbReference>
<dbReference type="GO" id="GO:0036424">
    <property type="term" value="F:L-phosphoserine phosphatase activity"/>
    <property type="evidence" value="ECO:0007669"/>
    <property type="project" value="TreeGrafter"/>
</dbReference>
<dbReference type="EC" id="3.1.3.3" evidence="3"/>
<dbReference type="Pfam" id="PF12710">
    <property type="entry name" value="HAD"/>
    <property type="match status" value="1"/>
</dbReference>
<keyword evidence="12" id="KW-1185">Reference proteome</keyword>
<evidence type="ECO:0000256" key="7">
    <source>
        <dbReference type="ARBA" id="ARBA00022842"/>
    </source>
</evidence>
<protein>
    <recommendedName>
        <fullName evidence="3">phosphoserine phosphatase</fullName>
        <ecNumber evidence="3">3.1.3.3</ecNumber>
    </recommendedName>
</protein>
<comment type="cofactor">
    <cofactor evidence="1">
        <name>Mg(2+)</name>
        <dbReference type="ChEBI" id="CHEBI:18420"/>
    </cofactor>
</comment>
<evidence type="ECO:0000256" key="1">
    <source>
        <dbReference type="ARBA" id="ARBA00001946"/>
    </source>
</evidence>
<dbReference type="GO" id="GO:0000287">
    <property type="term" value="F:magnesium ion binding"/>
    <property type="evidence" value="ECO:0007669"/>
    <property type="project" value="TreeGrafter"/>
</dbReference>
<proteinExistence type="predicted"/>
<comment type="caution">
    <text evidence="11">The sequence shown here is derived from an EMBL/GenBank/DDBJ whole genome shotgun (WGS) entry which is preliminary data.</text>
</comment>
<evidence type="ECO:0000256" key="3">
    <source>
        <dbReference type="ARBA" id="ARBA00012640"/>
    </source>
</evidence>
<evidence type="ECO:0000256" key="4">
    <source>
        <dbReference type="ARBA" id="ARBA00022605"/>
    </source>
</evidence>
<evidence type="ECO:0000313" key="12">
    <source>
        <dbReference type="Proteomes" id="UP001161325"/>
    </source>
</evidence>
<keyword evidence="7" id="KW-0460">Magnesium</keyword>
<accession>A0AA37V7M5</accession>
<dbReference type="PANTHER" id="PTHR43344:SF2">
    <property type="entry name" value="PHOSPHOSERINE PHOSPHATASE"/>
    <property type="match status" value="1"/>
</dbReference>
<evidence type="ECO:0000313" key="11">
    <source>
        <dbReference type="EMBL" id="GLC26831.1"/>
    </source>
</evidence>
<evidence type="ECO:0000256" key="10">
    <source>
        <dbReference type="ARBA" id="ARBA00048523"/>
    </source>
</evidence>
<dbReference type="SUPFAM" id="SSF56784">
    <property type="entry name" value="HAD-like"/>
    <property type="match status" value="1"/>
</dbReference>
<evidence type="ECO:0000256" key="8">
    <source>
        <dbReference type="ARBA" id="ARBA00023299"/>
    </source>
</evidence>
<sequence length="264" mass="28884">MPDMHRRYLLVSDFDQTLSFNDSGRLLSEMLGIARFDEKVAGLSRLNLVQEGAELAYLLRHDPEFRRVRRDDLVAVGRTIRLKRNIARLAELLATGIEDATFDFHVVSAAPEEIVLAALDGLVPASHVVGTRLAYDADTGEIAAVERVAAGYGKVAAVEALRSALGVPRERVVYVGDGSSDLHVMLHVNRGDGLTIAVSEARHIAEIARRTVISDDALSVLVPVLEEMLGYAPGQVRALFERHGLTIQERNKVRTDWLTIGSAA</sequence>
<evidence type="ECO:0000256" key="6">
    <source>
        <dbReference type="ARBA" id="ARBA00022801"/>
    </source>
</evidence>
<gene>
    <name evidence="11" type="ORF">rosag_33440</name>
</gene>
<evidence type="ECO:0000256" key="9">
    <source>
        <dbReference type="ARBA" id="ARBA00048138"/>
    </source>
</evidence>
<dbReference type="AlphaFoldDB" id="A0AA37V7M5"/>
<comment type="catalytic activity">
    <reaction evidence="9">
        <text>O-phospho-L-serine + H2O = L-serine + phosphate</text>
        <dbReference type="Rhea" id="RHEA:21208"/>
        <dbReference type="ChEBI" id="CHEBI:15377"/>
        <dbReference type="ChEBI" id="CHEBI:33384"/>
        <dbReference type="ChEBI" id="CHEBI:43474"/>
        <dbReference type="ChEBI" id="CHEBI:57524"/>
        <dbReference type="EC" id="3.1.3.3"/>
    </reaction>
</comment>
<keyword evidence="4" id="KW-0028">Amino-acid biosynthesis</keyword>
<dbReference type="Proteomes" id="UP001161325">
    <property type="component" value="Unassembled WGS sequence"/>
</dbReference>
<dbReference type="InterPro" id="IPR050582">
    <property type="entry name" value="HAD-like_SerB"/>
</dbReference>
<dbReference type="InterPro" id="IPR023214">
    <property type="entry name" value="HAD_sf"/>
</dbReference>
<dbReference type="GO" id="GO:0005737">
    <property type="term" value="C:cytoplasm"/>
    <property type="evidence" value="ECO:0007669"/>
    <property type="project" value="TreeGrafter"/>
</dbReference>
<dbReference type="EMBL" id="BRXS01000005">
    <property type="protein sequence ID" value="GLC26831.1"/>
    <property type="molecule type" value="Genomic_DNA"/>
</dbReference>